<accession>A0A3E0DGW0</accession>
<dbReference type="InterPro" id="IPR007138">
    <property type="entry name" value="ABM_dom"/>
</dbReference>
<dbReference type="PROSITE" id="PS51725">
    <property type="entry name" value="ABM"/>
    <property type="match status" value="1"/>
</dbReference>
<dbReference type="Pfam" id="PF03992">
    <property type="entry name" value="ABM"/>
    <property type="match status" value="1"/>
</dbReference>
<dbReference type="SUPFAM" id="SSF54909">
    <property type="entry name" value="Dimeric alpha+beta barrel"/>
    <property type="match status" value="1"/>
</dbReference>
<evidence type="ECO:0000313" key="2">
    <source>
        <dbReference type="EMBL" id="REG81961.1"/>
    </source>
</evidence>
<sequence length="119" mass="13649">MAHLLREYEWIMINITKDTLSITAELLIKDAVALDQGLLAIQQFCADMNSESGCYMAVAHQDRSEPRKVILWEMYRDQAAFDAHFNEEHTQVFIREGLTELVKATQSQPMAETFKGVQL</sequence>
<evidence type="ECO:0000259" key="1">
    <source>
        <dbReference type="PROSITE" id="PS51725"/>
    </source>
</evidence>
<dbReference type="AlphaFoldDB" id="A0A3E0DGW0"/>
<comment type="caution">
    <text evidence="2">The sequence shown here is derived from an EMBL/GenBank/DDBJ whole genome shotgun (WGS) entry which is preliminary data.</text>
</comment>
<dbReference type="GO" id="GO:0004497">
    <property type="term" value="F:monooxygenase activity"/>
    <property type="evidence" value="ECO:0007669"/>
    <property type="project" value="UniProtKB-KW"/>
</dbReference>
<dbReference type="InterPro" id="IPR011008">
    <property type="entry name" value="Dimeric_a/b-barrel"/>
</dbReference>
<reference evidence="2 3" key="1">
    <citation type="submission" date="2018-08" db="EMBL/GenBank/DDBJ databases">
        <title>Genomic Encyclopedia of Type Strains, Phase III (KMG-III): the genomes of soil and plant-associated and newly described type strains.</title>
        <authorList>
            <person name="Whitman W."/>
        </authorList>
    </citation>
    <scope>NUCLEOTIDE SEQUENCE [LARGE SCALE GENOMIC DNA]</scope>
    <source>
        <strain evidence="2 3">CECT 7375</strain>
    </source>
</reference>
<dbReference type="Proteomes" id="UP000256542">
    <property type="component" value="Unassembled WGS sequence"/>
</dbReference>
<dbReference type="EMBL" id="QUNG01000011">
    <property type="protein sequence ID" value="REG81961.1"/>
    <property type="molecule type" value="Genomic_DNA"/>
</dbReference>
<feature type="domain" description="ABM" evidence="1">
    <location>
        <begin position="20"/>
        <end position="114"/>
    </location>
</feature>
<keyword evidence="2" id="KW-0560">Oxidoreductase</keyword>
<keyword evidence="2" id="KW-0503">Monooxygenase</keyword>
<keyword evidence="3" id="KW-1185">Reference proteome</keyword>
<name>A0A3E0DGW0_9GAMM</name>
<evidence type="ECO:0000313" key="3">
    <source>
        <dbReference type="Proteomes" id="UP000256542"/>
    </source>
</evidence>
<dbReference type="Gene3D" id="3.30.70.100">
    <property type="match status" value="1"/>
</dbReference>
<proteinExistence type="predicted"/>
<organism evidence="2 3">
    <name type="scientific">Marinomonas pollencensis</name>
    <dbReference type="NCBI Taxonomy" id="491954"/>
    <lineage>
        <taxon>Bacteria</taxon>
        <taxon>Pseudomonadati</taxon>
        <taxon>Pseudomonadota</taxon>
        <taxon>Gammaproteobacteria</taxon>
        <taxon>Oceanospirillales</taxon>
        <taxon>Oceanospirillaceae</taxon>
        <taxon>Marinomonas</taxon>
    </lineage>
</organism>
<gene>
    <name evidence="2" type="ORF">DFP81_11141</name>
</gene>
<protein>
    <submittedName>
        <fullName evidence="2">Antibiotic biosynthesis monooxygenase</fullName>
    </submittedName>
</protein>